<comment type="caution">
    <text evidence="3">The sequence shown here is derived from an EMBL/GenBank/DDBJ whole genome shotgun (WGS) entry which is preliminary data.</text>
</comment>
<dbReference type="AlphaFoldDB" id="A0A9P8G8B4"/>
<keyword evidence="2" id="KW-1133">Transmembrane helix</keyword>
<gene>
    <name evidence="3" type="ORF">KCU98_g55</name>
</gene>
<evidence type="ECO:0000313" key="4">
    <source>
        <dbReference type="Proteomes" id="UP000729357"/>
    </source>
</evidence>
<reference evidence="3" key="1">
    <citation type="journal article" date="2021" name="J Fungi (Basel)">
        <title>Virulence traits and population genomics of the black yeast Aureobasidium melanogenum.</title>
        <authorList>
            <person name="Cernosa A."/>
            <person name="Sun X."/>
            <person name="Gostincar C."/>
            <person name="Fang C."/>
            <person name="Gunde-Cimerman N."/>
            <person name="Song Z."/>
        </authorList>
    </citation>
    <scope>NUCLEOTIDE SEQUENCE</scope>
    <source>
        <strain evidence="3">EXF-9298</strain>
    </source>
</reference>
<reference evidence="3" key="2">
    <citation type="submission" date="2021-08" db="EMBL/GenBank/DDBJ databases">
        <authorList>
            <person name="Gostincar C."/>
            <person name="Sun X."/>
            <person name="Song Z."/>
            <person name="Gunde-Cimerman N."/>
        </authorList>
    </citation>
    <scope>NUCLEOTIDE SEQUENCE</scope>
    <source>
        <strain evidence="3">EXF-9298</strain>
    </source>
</reference>
<dbReference type="EMBL" id="JAHFXS010000001">
    <property type="protein sequence ID" value="KAG9991579.1"/>
    <property type="molecule type" value="Genomic_DNA"/>
</dbReference>
<keyword evidence="4" id="KW-1185">Reference proteome</keyword>
<keyword evidence="2" id="KW-0472">Membrane</keyword>
<feature type="region of interest" description="Disordered" evidence="1">
    <location>
        <begin position="363"/>
        <end position="383"/>
    </location>
</feature>
<organism evidence="3 4">
    <name type="scientific">Aureobasidium melanogenum</name>
    <name type="common">Aureobasidium pullulans var. melanogenum</name>
    <dbReference type="NCBI Taxonomy" id="46634"/>
    <lineage>
        <taxon>Eukaryota</taxon>
        <taxon>Fungi</taxon>
        <taxon>Dikarya</taxon>
        <taxon>Ascomycota</taxon>
        <taxon>Pezizomycotina</taxon>
        <taxon>Dothideomycetes</taxon>
        <taxon>Dothideomycetidae</taxon>
        <taxon>Dothideales</taxon>
        <taxon>Saccotheciaceae</taxon>
        <taxon>Aureobasidium</taxon>
    </lineage>
</organism>
<name>A0A9P8G8B4_AURME</name>
<keyword evidence="2" id="KW-0812">Transmembrane</keyword>
<evidence type="ECO:0000313" key="3">
    <source>
        <dbReference type="EMBL" id="KAG9991579.1"/>
    </source>
</evidence>
<proteinExistence type="predicted"/>
<evidence type="ECO:0000256" key="2">
    <source>
        <dbReference type="SAM" id="Phobius"/>
    </source>
</evidence>
<feature type="transmembrane region" description="Helical" evidence="2">
    <location>
        <begin position="140"/>
        <end position="161"/>
    </location>
</feature>
<accession>A0A9P8G8B4</accession>
<protein>
    <submittedName>
        <fullName evidence="3">MFS general substrate transporter</fullName>
    </submittedName>
</protein>
<sequence length="518" mass="56526">MLCLVMYHGCKDKDGPRQAVRRAQGLGLAEAEAIRKLPDVMARVQHGMGHERRGNSLTLHRSIDPLYPYRQPIPQDTAKGIRPLALCSPIRLGCTPSRESNPLVAIFSISAKLCNASYKIMPLDSEHFVMLQSDNLCRMFFHLFAAGRIAVAVIPISVFVLQSISCRREFVLAGSALCPHNDSCQAFYVTLDNIRGLLRIMNHSFTVPCANDLFDSLVREFHILLHTDMVLLDALVEAGEVVGPILADVTRILGDRLASVTLLEVIPAAKDRECQDQDGNPGDLCSDSSADFGVVQAKSEDECTNDLSSPVEGVVQSSSPRIEVREVKSIELHCIKPIGGEEHREKTNYVWVASDCLPKSHQLRLPGQRSTTSRQDNEADIGSIGDCATTSGVDVLTKGNLSRLPMTAPRLKIIQNQEMYLPLESSGGTCKDVEACVLSVAVAKERSHVDAVTQTTKGQTESDADVVDDTTGKETLVHCVKSNVGLVSSVSRNLTTSAHTRQSIEHARAQEADESDNH</sequence>
<dbReference type="Proteomes" id="UP000729357">
    <property type="component" value="Unassembled WGS sequence"/>
</dbReference>
<evidence type="ECO:0000256" key="1">
    <source>
        <dbReference type="SAM" id="MobiDB-lite"/>
    </source>
</evidence>
<feature type="non-terminal residue" evidence="3">
    <location>
        <position position="518"/>
    </location>
</feature>